<evidence type="ECO:0000313" key="2">
    <source>
        <dbReference type="EMBL" id="CAB4140050.1"/>
    </source>
</evidence>
<organism evidence="2">
    <name type="scientific">uncultured Caudovirales phage</name>
    <dbReference type="NCBI Taxonomy" id="2100421"/>
    <lineage>
        <taxon>Viruses</taxon>
        <taxon>Duplodnaviria</taxon>
        <taxon>Heunggongvirae</taxon>
        <taxon>Uroviricota</taxon>
        <taxon>Caudoviricetes</taxon>
        <taxon>Peduoviridae</taxon>
        <taxon>Maltschvirus</taxon>
        <taxon>Maltschvirus maltsch</taxon>
    </lineage>
</organism>
<gene>
    <name evidence="2" type="ORF">UFOVP407_14</name>
</gene>
<evidence type="ECO:0000256" key="1">
    <source>
        <dbReference type="SAM" id="Coils"/>
    </source>
</evidence>
<feature type="coiled-coil region" evidence="1">
    <location>
        <begin position="53"/>
        <end position="80"/>
    </location>
</feature>
<keyword evidence="1" id="KW-0175">Coiled coil</keyword>
<protein>
    <submittedName>
        <fullName evidence="2">Uncharacterized protein</fullName>
    </submittedName>
</protein>
<name>A0A6J5M4S2_9CAUD</name>
<sequence length="84" mass="9302">MSELRELLAKATPGPWSVRQFSHDPARNLDTVKIEAVQRRVLGSLDRADGELIAAAVNALPALLDELDRLRAEVERLRNQSDGV</sequence>
<reference evidence="2" key="1">
    <citation type="submission" date="2020-04" db="EMBL/GenBank/DDBJ databases">
        <authorList>
            <person name="Chiriac C."/>
            <person name="Salcher M."/>
            <person name="Ghai R."/>
            <person name="Kavagutti S V."/>
        </authorList>
    </citation>
    <scope>NUCLEOTIDE SEQUENCE</scope>
</reference>
<proteinExistence type="predicted"/>
<dbReference type="EMBL" id="LR796379">
    <property type="protein sequence ID" value="CAB4140050.1"/>
    <property type="molecule type" value="Genomic_DNA"/>
</dbReference>
<accession>A0A6J5M4S2</accession>